<name>A0A2Z5NAJ8_BURPY</name>
<organism evidence="2 3">
    <name type="scientific">Burkholderia pyrrocinia</name>
    <name type="common">Pseudomonas pyrrocinia</name>
    <dbReference type="NCBI Taxonomy" id="60550"/>
    <lineage>
        <taxon>Bacteria</taxon>
        <taxon>Pseudomonadati</taxon>
        <taxon>Pseudomonadota</taxon>
        <taxon>Betaproteobacteria</taxon>
        <taxon>Burkholderiales</taxon>
        <taxon>Burkholderiaceae</taxon>
        <taxon>Burkholderia</taxon>
        <taxon>Burkholderia cepacia complex</taxon>
    </lineage>
</organism>
<evidence type="ECO:0000313" key="2">
    <source>
        <dbReference type="EMBL" id="AXF25794.1"/>
    </source>
</evidence>
<proteinExistence type="predicted"/>
<evidence type="ECO:0000259" key="1">
    <source>
        <dbReference type="Pfam" id="PF01052"/>
    </source>
</evidence>
<accession>A0A2Z5NAJ8</accession>
<dbReference type="OrthoDB" id="9148477at2"/>
<gene>
    <name evidence="2" type="ORF">CUJ89_35875</name>
</gene>
<dbReference type="SUPFAM" id="SSF101801">
    <property type="entry name" value="Surface presentation of antigens (SPOA)"/>
    <property type="match status" value="1"/>
</dbReference>
<dbReference type="InterPro" id="IPR013385">
    <property type="entry name" value="T3SS_SpaO/YscQ/SpaO"/>
</dbReference>
<feature type="domain" description="Flagellar motor switch protein FliN-like C-terminal" evidence="1">
    <location>
        <begin position="289"/>
        <end position="357"/>
    </location>
</feature>
<dbReference type="InterPro" id="IPR036429">
    <property type="entry name" value="SpoA-like_sf"/>
</dbReference>
<dbReference type="RefSeq" id="WP_114182157.1">
    <property type="nucleotide sequence ID" value="NZ_CP024904.1"/>
</dbReference>
<sequence>MTRSPCSRMNHEPNRPNPLPLAPLAAALARIAPSAARLARALSDARLVRAARRTGLDIAVRAARTSRALGCPASLTLRFDAGTLRLRIDAHADAALAFVVTDTDATRRAAAAGIVLERTLARLAPLGLGPARVVEFAAFDADRSGNTPASLDVMLISRASRVDARVVSVDDDVAAQLEAHCTTLPAAPPPWLHALRVPTRVRLGTRRYDCALLRSLRAGDILLHALAATPDGVLEHASLHGGHAHGRQWRAAVRVSGPTLILTASPAMTSDHDDAPTGAFPLHETVPVDTLDVPVQLELDAIVLPVADLAALGPGHILELALPVDDADIRLVVYGQTIGVGRLVAVGDQLGVQISRMAVRDATDS</sequence>
<protein>
    <submittedName>
        <fullName evidence="2">YscQ/HrcQ family type III secretion apparatus protein</fullName>
    </submittedName>
</protein>
<dbReference type="EMBL" id="CP024904">
    <property type="protein sequence ID" value="AXF25794.1"/>
    <property type="molecule type" value="Genomic_DNA"/>
</dbReference>
<reference evidence="2 3" key="1">
    <citation type="journal article" date="2018" name="ISME J.">
        <title>Involvement of Burkholderiaceae and sulfurous volatiles in disease-suppressive soils.</title>
        <authorList>
            <person name="Carrion V.J."/>
            <person name="Cordovez V."/>
            <person name="Tyc O."/>
            <person name="Etalo D.W."/>
            <person name="de Bruijn I."/>
            <person name="de Jager V.C."/>
            <person name="Medema M.H."/>
            <person name="Eberl L."/>
            <person name="Raaijmakers J.M."/>
        </authorList>
    </citation>
    <scope>NUCLEOTIDE SEQUENCE [LARGE SCALE GENOMIC DNA]</scope>
    <source>
        <strain evidence="3">mHSR5</strain>
    </source>
</reference>
<dbReference type="Pfam" id="PF01052">
    <property type="entry name" value="FliMN_C"/>
    <property type="match status" value="1"/>
</dbReference>
<dbReference type="NCBIfam" id="TIGR02551">
    <property type="entry name" value="SpaO_YscQ"/>
    <property type="match status" value="1"/>
</dbReference>
<dbReference type="GO" id="GO:0030254">
    <property type="term" value="P:protein secretion by the type III secretion system"/>
    <property type="evidence" value="ECO:0007669"/>
    <property type="project" value="InterPro"/>
</dbReference>
<dbReference type="Gene3D" id="2.30.330.10">
    <property type="entry name" value="SpoA-like"/>
    <property type="match status" value="1"/>
</dbReference>
<evidence type="ECO:0000313" key="3">
    <source>
        <dbReference type="Proteomes" id="UP000253104"/>
    </source>
</evidence>
<dbReference type="InterPro" id="IPR001543">
    <property type="entry name" value="FliN-like_C"/>
</dbReference>
<dbReference type="AlphaFoldDB" id="A0A2Z5NAJ8"/>
<dbReference type="Proteomes" id="UP000253104">
    <property type="component" value="Chromosome mHSR5_C"/>
</dbReference>